<evidence type="ECO:0000256" key="1">
    <source>
        <dbReference type="SAM" id="SignalP"/>
    </source>
</evidence>
<dbReference type="HOGENOM" id="CLU_1668785_0_0_1"/>
<evidence type="ECO:0000313" key="3">
    <source>
        <dbReference type="Proteomes" id="UP000008144"/>
    </source>
</evidence>
<proteinExistence type="predicted"/>
<feature type="chain" id="PRO_5003341064" description="Prolyl 4-hydroxylase alpha-subunit N-terminal domain-containing protein" evidence="1">
    <location>
        <begin position="20"/>
        <end position="158"/>
    </location>
</feature>
<reference evidence="3" key="1">
    <citation type="journal article" date="2002" name="Science">
        <title>The draft genome of Ciona intestinalis: insights into chordate and vertebrate origins.</title>
        <authorList>
            <person name="Dehal P."/>
            <person name="Satou Y."/>
            <person name="Campbell R.K."/>
            <person name="Chapman J."/>
            <person name="Degnan B."/>
            <person name="De Tomaso A."/>
            <person name="Davidson B."/>
            <person name="Di Gregorio A."/>
            <person name="Gelpke M."/>
            <person name="Goodstein D.M."/>
            <person name="Harafuji N."/>
            <person name="Hastings K.E."/>
            <person name="Ho I."/>
            <person name="Hotta K."/>
            <person name="Huang W."/>
            <person name="Kawashima T."/>
            <person name="Lemaire P."/>
            <person name="Martinez D."/>
            <person name="Meinertzhagen I.A."/>
            <person name="Necula S."/>
            <person name="Nonaka M."/>
            <person name="Putnam N."/>
            <person name="Rash S."/>
            <person name="Saiga H."/>
            <person name="Satake M."/>
            <person name="Terry A."/>
            <person name="Yamada L."/>
            <person name="Wang H.G."/>
            <person name="Awazu S."/>
            <person name="Azumi K."/>
            <person name="Boore J."/>
            <person name="Branno M."/>
            <person name="Chin-Bow S."/>
            <person name="DeSantis R."/>
            <person name="Doyle S."/>
            <person name="Francino P."/>
            <person name="Keys D.N."/>
            <person name="Haga S."/>
            <person name="Hayashi H."/>
            <person name="Hino K."/>
            <person name="Imai K.S."/>
            <person name="Inaba K."/>
            <person name="Kano S."/>
            <person name="Kobayashi K."/>
            <person name="Kobayashi M."/>
            <person name="Lee B.I."/>
            <person name="Makabe K.W."/>
            <person name="Manohar C."/>
            <person name="Matassi G."/>
            <person name="Medina M."/>
            <person name="Mochizuki Y."/>
            <person name="Mount S."/>
            <person name="Morishita T."/>
            <person name="Miura S."/>
            <person name="Nakayama A."/>
            <person name="Nishizaka S."/>
            <person name="Nomoto H."/>
            <person name="Ohta F."/>
            <person name="Oishi K."/>
            <person name="Rigoutsos I."/>
            <person name="Sano M."/>
            <person name="Sasaki A."/>
            <person name="Sasakura Y."/>
            <person name="Shoguchi E."/>
            <person name="Shin-i T."/>
            <person name="Spagnuolo A."/>
            <person name="Stainier D."/>
            <person name="Suzuki M.M."/>
            <person name="Tassy O."/>
            <person name="Takatori N."/>
            <person name="Tokuoka M."/>
            <person name="Yagi K."/>
            <person name="Yoshizaki F."/>
            <person name="Wada S."/>
            <person name="Zhang C."/>
            <person name="Hyatt P.D."/>
            <person name="Larimer F."/>
            <person name="Detter C."/>
            <person name="Doggett N."/>
            <person name="Glavina T."/>
            <person name="Hawkins T."/>
            <person name="Richardson P."/>
            <person name="Lucas S."/>
            <person name="Kohara Y."/>
            <person name="Levine M."/>
            <person name="Satoh N."/>
            <person name="Rokhsar D.S."/>
        </authorList>
    </citation>
    <scope>NUCLEOTIDE SEQUENCE [LARGE SCALE GENOMIC DNA]</scope>
</reference>
<protein>
    <recommendedName>
        <fullName evidence="4">Prolyl 4-hydroxylase alpha-subunit N-terminal domain-containing protein</fullName>
    </recommendedName>
</protein>
<evidence type="ECO:0008006" key="4">
    <source>
        <dbReference type="Google" id="ProtNLM"/>
    </source>
</evidence>
<reference evidence="2" key="2">
    <citation type="journal article" date="2008" name="Genome Biol.">
        <title>Improved genome assembly and evidence-based global gene model set for the chordate Ciona intestinalis: new insight into intron and operon populations.</title>
        <authorList>
            <person name="Satou Y."/>
            <person name="Mineta K."/>
            <person name="Ogasawara M."/>
            <person name="Sasakura Y."/>
            <person name="Shoguchi E."/>
            <person name="Ueno K."/>
            <person name="Yamada L."/>
            <person name="Matsumoto J."/>
            <person name="Wasserscheid J."/>
            <person name="Dewar K."/>
            <person name="Wiley G.B."/>
            <person name="Macmil S.L."/>
            <person name="Roe B.A."/>
            <person name="Zeller R.W."/>
            <person name="Hastings K.E."/>
            <person name="Lemaire P."/>
            <person name="Lindquist E."/>
            <person name="Endo T."/>
            <person name="Hotta K."/>
            <person name="Inaba K."/>
        </authorList>
    </citation>
    <scope>NUCLEOTIDE SEQUENCE [LARGE SCALE GENOMIC DNA]</scope>
    <source>
        <strain evidence="2">wild type</strain>
    </source>
</reference>
<keyword evidence="3" id="KW-1185">Reference proteome</keyword>
<accession>F6RYN7</accession>
<name>F6RYN7_CIOIN</name>
<organism evidence="2 3">
    <name type="scientific">Ciona intestinalis</name>
    <name type="common">Transparent sea squirt</name>
    <name type="synonym">Ascidia intestinalis</name>
    <dbReference type="NCBI Taxonomy" id="7719"/>
    <lineage>
        <taxon>Eukaryota</taxon>
        <taxon>Metazoa</taxon>
        <taxon>Chordata</taxon>
        <taxon>Tunicata</taxon>
        <taxon>Ascidiacea</taxon>
        <taxon>Phlebobranchia</taxon>
        <taxon>Cionidae</taxon>
        <taxon>Ciona</taxon>
    </lineage>
</organism>
<evidence type="ECO:0000313" key="2">
    <source>
        <dbReference type="Ensembl" id="ENSCINP00000015228.2"/>
    </source>
</evidence>
<reference evidence="2" key="3">
    <citation type="submission" date="2025-08" db="UniProtKB">
        <authorList>
            <consortium name="Ensembl"/>
        </authorList>
    </citation>
    <scope>IDENTIFICATION</scope>
</reference>
<dbReference type="EMBL" id="EAAA01002712">
    <property type="status" value="NOT_ANNOTATED_CDS"/>
    <property type="molecule type" value="Genomic_DNA"/>
</dbReference>
<feature type="signal peptide" evidence="1">
    <location>
        <begin position="1"/>
        <end position="19"/>
    </location>
</feature>
<reference evidence="2" key="4">
    <citation type="submission" date="2025-09" db="UniProtKB">
        <authorList>
            <consortium name="Ensembl"/>
        </authorList>
    </citation>
    <scope>IDENTIFICATION</scope>
</reference>
<dbReference type="Ensembl" id="ENSCINT00000015228.2">
    <property type="protein sequence ID" value="ENSCINP00000015228.2"/>
    <property type="gene ID" value="ENSCING00000007412.2"/>
</dbReference>
<dbReference type="InParanoid" id="F6RYN7"/>
<sequence length="158" mass="17625">MLLMVGLFLLVIAILYAFCAQSGAGTSPEVIIDVDGDLDDLMNRLIKEATCKSNLIDNEEMQKDLLKMLSLIKVKIESERQEDLVALRSKFLEASLLLRSPKVGMTVPRIRKVASLQTFKGHESVVAVMRSSHRVIENYLNNGDKENALLEIDHIISA</sequence>
<dbReference type="Proteomes" id="UP000008144">
    <property type="component" value="Chromosome 8"/>
</dbReference>
<keyword evidence="1" id="KW-0732">Signal</keyword>
<dbReference type="AlphaFoldDB" id="F6RYN7"/>